<dbReference type="AlphaFoldDB" id="A0A2P5CKR5"/>
<name>A0A2P5CKR5_TREOI</name>
<keyword evidence="2" id="KW-1185">Reference proteome</keyword>
<feature type="non-terminal residue" evidence="1">
    <location>
        <position position="112"/>
    </location>
</feature>
<evidence type="ECO:0000313" key="2">
    <source>
        <dbReference type="Proteomes" id="UP000237000"/>
    </source>
</evidence>
<dbReference type="Proteomes" id="UP000237000">
    <property type="component" value="Unassembled WGS sequence"/>
</dbReference>
<evidence type="ECO:0000313" key="1">
    <source>
        <dbReference type="EMBL" id="PON61619.1"/>
    </source>
</evidence>
<comment type="caution">
    <text evidence="1">The sequence shown here is derived from an EMBL/GenBank/DDBJ whole genome shotgun (WGS) entry which is preliminary data.</text>
</comment>
<dbReference type="InParanoid" id="A0A2P5CKR5"/>
<reference evidence="2" key="1">
    <citation type="submission" date="2016-06" db="EMBL/GenBank/DDBJ databases">
        <title>Parallel loss of symbiosis genes in relatives of nitrogen-fixing non-legume Parasponia.</title>
        <authorList>
            <person name="Van Velzen R."/>
            <person name="Holmer R."/>
            <person name="Bu F."/>
            <person name="Rutten L."/>
            <person name="Van Zeijl A."/>
            <person name="Liu W."/>
            <person name="Santuari L."/>
            <person name="Cao Q."/>
            <person name="Sharma T."/>
            <person name="Shen D."/>
            <person name="Roswanjaya Y."/>
            <person name="Wardhani T."/>
            <person name="Kalhor M.S."/>
            <person name="Jansen J."/>
            <person name="Van den Hoogen J."/>
            <person name="Gungor B."/>
            <person name="Hartog M."/>
            <person name="Hontelez J."/>
            <person name="Verver J."/>
            <person name="Yang W.-C."/>
            <person name="Schijlen E."/>
            <person name="Repin R."/>
            <person name="Schilthuizen M."/>
            <person name="Schranz E."/>
            <person name="Heidstra R."/>
            <person name="Miyata K."/>
            <person name="Fedorova E."/>
            <person name="Kohlen W."/>
            <person name="Bisseling T."/>
            <person name="Smit S."/>
            <person name="Geurts R."/>
        </authorList>
    </citation>
    <scope>NUCLEOTIDE SEQUENCE [LARGE SCALE GENOMIC DNA]</scope>
    <source>
        <strain evidence="2">cv. RG33-2</strain>
    </source>
</reference>
<sequence length="112" mass="12817">MKNHGSLEGMAEQASLKLSEAATDFHLLQTEMRRKKEEVGNHERTLSRTSWLSSSMEKLLRMELSCSSDDFLFRLVIETGQSSLSSISSRPVRKTAKRKGKVCNLWKQIHIH</sequence>
<organism evidence="1 2">
    <name type="scientific">Trema orientale</name>
    <name type="common">Charcoal tree</name>
    <name type="synonym">Celtis orientalis</name>
    <dbReference type="NCBI Taxonomy" id="63057"/>
    <lineage>
        <taxon>Eukaryota</taxon>
        <taxon>Viridiplantae</taxon>
        <taxon>Streptophyta</taxon>
        <taxon>Embryophyta</taxon>
        <taxon>Tracheophyta</taxon>
        <taxon>Spermatophyta</taxon>
        <taxon>Magnoliopsida</taxon>
        <taxon>eudicotyledons</taxon>
        <taxon>Gunneridae</taxon>
        <taxon>Pentapetalae</taxon>
        <taxon>rosids</taxon>
        <taxon>fabids</taxon>
        <taxon>Rosales</taxon>
        <taxon>Cannabaceae</taxon>
        <taxon>Trema</taxon>
    </lineage>
</organism>
<gene>
    <name evidence="1" type="ORF">TorRG33x02_281110</name>
</gene>
<protein>
    <submittedName>
        <fullName evidence="1">Uncharacterized protein</fullName>
    </submittedName>
</protein>
<accession>A0A2P5CKR5</accession>
<proteinExistence type="predicted"/>
<dbReference type="EMBL" id="JXTC01000354">
    <property type="protein sequence ID" value="PON61619.1"/>
    <property type="molecule type" value="Genomic_DNA"/>
</dbReference>
<dbReference type="OrthoDB" id="10366771at2759"/>